<protein>
    <recommendedName>
        <fullName evidence="2">DUF7896 domain-containing protein</fullName>
    </recommendedName>
</protein>
<feature type="region of interest" description="Disordered" evidence="1">
    <location>
        <begin position="118"/>
        <end position="149"/>
    </location>
</feature>
<proteinExistence type="predicted"/>
<feature type="compositionally biased region" description="Polar residues" evidence="1">
    <location>
        <begin position="184"/>
        <end position="214"/>
    </location>
</feature>
<dbReference type="AlphaFoldDB" id="A0AAN6IZ72"/>
<feature type="compositionally biased region" description="Basic and acidic residues" evidence="1">
    <location>
        <begin position="164"/>
        <end position="181"/>
    </location>
</feature>
<name>A0AAN6IZ72_9PEZI</name>
<evidence type="ECO:0000259" key="2">
    <source>
        <dbReference type="Pfam" id="PF25438"/>
    </source>
</evidence>
<feature type="compositionally biased region" description="Basic and acidic residues" evidence="1">
    <location>
        <begin position="128"/>
        <end position="142"/>
    </location>
</feature>
<feature type="domain" description="DUF7896" evidence="2">
    <location>
        <begin position="101"/>
        <end position="148"/>
    </location>
</feature>
<evidence type="ECO:0000256" key="1">
    <source>
        <dbReference type="SAM" id="MobiDB-lite"/>
    </source>
</evidence>
<sequence>MVFNAGELDFSGYPVAFPCEDCSSFSYYCRAKRRRLERDTRGVGATFAKSIHPAFMVYTSFDATTTAPTPRILRFGSVPTLSLQTRRTRRRKAGVRPDRWRKTYNTYYTAASHLRRAHFCPRKRGRNGKGEERKARAGKSDGDWPPIELGDAVCGDIPAVVAEKQSRSISDTDDRGDRSRPEMGTSTDSQQQQQNPLSNGGWSQSSIPDVSHSNSMPFAKATMITQQSPVSMYHPSEAQLPIDVPTVTQDLYAEAMLPDGGSETASDMSGNCYAESGTSTETALDDKLVLNVAAVSRVARSGGTWFVDLEYEDLRLPREFFAQVLLSNPRLSRLAYAADFAEDGCRVQWRSESMALLEAELPGVYTELVEQLDALGSKQDGVQWYAHDSAYTIEGSNERHHLCLRDRCQRCARSGPTRYSITSTRKQ</sequence>
<dbReference type="Pfam" id="PF25438">
    <property type="entry name" value="DUF7896"/>
    <property type="match status" value="1"/>
</dbReference>
<feature type="compositionally biased region" description="Basic residues" evidence="1">
    <location>
        <begin position="118"/>
        <end position="127"/>
    </location>
</feature>
<dbReference type="PANTHER" id="PTHR42031">
    <property type="entry name" value="KEY LIME PATHOGENICITY PROTEIN"/>
    <property type="match status" value="1"/>
</dbReference>
<organism evidence="3 4">
    <name type="scientific">Friedmanniomyces endolithicus</name>
    <dbReference type="NCBI Taxonomy" id="329885"/>
    <lineage>
        <taxon>Eukaryota</taxon>
        <taxon>Fungi</taxon>
        <taxon>Dikarya</taxon>
        <taxon>Ascomycota</taxon>
        <taxon>Pezizomycotina</taxon>
        <taxon>Dothideomycetes</taxon>
        <taxon>Dothideomycetidae</taxon>
        <taxon>Mycosphaerellales</taxon>
        <taxon>Teratosphaeriaceae</taxon>
        <taxon>Friedmanniomyces</taxon>
    </lineage>
</organism>
<reference evidence="3" key="1">
    <citation type="submission" date="2021-12" db="EMBL/GenBank/DDBJ databases">
        <title>Black yeast isolated from Biological Soil Crust.</title>
        <authorList>
            <person name="Kurbessoian T."/>
        </authorList>
    </citation>
    <scope>NUCLEOTIDE SEQUENCE</scope>
    <source>
        <strain evidence="3">CCFEE 5208</strain>
    </source>
</reference>
<evidence type="ECO:0000313" key="4">
    <source>
        <dbReference type="Proteomes" id="UP001168146"/>
    </source>
</evidence>
<feature type="region of interest" description="Disordered" evidence="1">
    <location>
        <begin position="161"/>
        <end position="214"/>
    </location>
</feature>
<evidence type="ECO:0000313" key="3">
    <source>
        <dbReference type="EMBL" id="KAK0302097.1"/>
    </source>
</evidence>
<dbReference type="PANTHER" id="PTHR42031:SF1">
    <property type="entry name" value="KEY LIME PATHOGENICITY PROTEIN"/>
    <property type="match status" value="1"/>
</dbReference>
<accession>A0AAN6IZ72</accession>
<dbReference type="Proteomes" id="UP001168146">
    <property type="component" value="Unassembled WGS sequence"/>
</dbReference>
<dbReference type="EMBL" id="JASUXU010000218">
    <property type="protein sequence ID" value="KAK0302097.1"/>
    <property type="molecule type" value="Genomic_DNA"/>
</dbReference>
<comment type="caution">
    <text evidence="3">The sequence shown here is derived from an EMBL/GenBank/DDBJ whole genome shotgun (WGS) entry which is preliminary data.</text>
</comment>
<dbReference type="InterPro" id="IPR057218">
    <property type="entry name" value="DUF7896"/>
</dbReference>
<gene>
    <name evidence="3" type="ORF">LTR82_018001</name>
</gene>